<dbReference type="EMBL" id="JACGWN010000006">
    <property type="protein sequence ID" value="KAL0446251.1"/>
    <property type="molecule type" value="Genomic_DNA"/>
</dbReference>
<dbReference type="AlphaFoldDB" id="A0AAW2WZL4"/>
<evidence type="ECO:0000256" key="1">
    <source>
        <dbReference type="SAM" id="SignalP"/>
    </source>
</evidence>
<comment type="caution">
    <text evidence="2">The sequence shown here is derived from an EMBL/GenBank/DDBJ whole genome shotgun (WGS) entry which is preliminary data.</text>
</comment>
<feature type="signal peptide" evidence="1">
    <location>
        <begin position="1"/>
        <end position="17"/>
    </location>
</feature>
<name>A0AAW2WZL4_9LAMI</name>
<proteinExistence type="predicted"/>
<sequence>MRWATALLCSATGCLDAFDGTFIDVRVPEHEKGWYRTRKGEVAVSVLGVCNPNIQFIYFLSSWERSATDNRALRDVIQRPSGIHVSAELELPDARDSGVENNVDYVSAIESNSIWWA</sequence>
<evidence type="ECO:0000313" key="2">
    <source>
        <dbReference type="EMBL" id="KAL0446251.1"/>
    </source>
</evidence>
<protein>
    <submittedName>
        <fullName evidence="2">Uncharacterized protein</fullName>
    </submittedName>
</protein>
<feature type="chain" id="PRO_5043498164" evidence="1">
    <location>
        <begin position="18"/>
        <end position="117"/>
    </location>
</feature>
<accession>A0AAW2WZL4</accession>
<gene>
    <name evidence="2" type="ORF">Slati_1753000</name>
</gene>
<reference evidence="2" key="1">
    <citation type="submission" date="2020-06" db="EMBL/GenBank/DDBJ databases">
        <authorList>
            <person name="Li T."/>
            <person name="Hu X."/>
            <person name="Zhang T."/>
            <person name="Song X."/>
            <person name="Zhang H."/>
            <person name="Dai N."/>
            <person name="Sheng W."/>
            <person name="Hou X."/>
            <person name="Wei L."/>
        </authorList>
    </citation>
    <scope>NUCLEOTIDE SEQUENCE</scope>
    <source>
        <strain evidence="2">KEN1</strain>
        <tissue evidence="2">Leaf</tissue>
    </source>
</reference>
<reference evidence="2" key="2">
    <citation type="journal article" date="2024" name="Plant">
        <title>Genomic evolution and insights into agronomic trait innovations of Sesamum species.</title>
        <authorList>
            <person name="Miao H."/>
            <person name="Wang L."/>
            <person name="Qu L."/>
            <person name="Liu H."/>
            <person name="Sun Y."/>
            <person name="Le M."/>
            <person name="Wang Q."/>
            <person name="Wei S."/>
            <person name="Zheng Y."/>
            <person name="Lin W."/>
            <person name="Duan Y."/>
            <person name="Cao H."/>
            <person name="Xiong S."/>
            <person name="Wang X."/>
            <person name="Wei L."/>
            <person name="Li C."/>
            <person name="Ma Q."/>
            <person name="Ju M."/>
            <person name="Zhao R."/>
            <person name="Li G."/>
            <person name="Mu C."/>
            <person name="Tian Q."/>
            <person name="Mei H."/>
            <person name="Zhang T."/>
            <person name="Gao T."/>
            <person name="Zhang H."/>
        </authorList>
    </citation>
    <scope>NUCLEOTIDE SEQUENCE</scope>
    <source>
        <strain evidence="2">KEN1</strain>
    </source>
</reference>
<keyword evidence="1" id="KW-0732">Signal</keyword>
<organism evidence="2">
    <name type="scientific">Sesamum latifolium</name>
    <dbReference type="NCBI Taxonomy" id="2727402"/>
    <lineage>
        <taxon>Eukaryota</taxon>
        <taxon>Viridiplantae</taxon>
        <taxon>Streptophyta</taxon>
        <taxon>Embryophyta</taxon>
        <taxon>Tracheophyta</taxon>
        <taxon>Spermatophyta</taxon>
        <taxon>Magnoliopsida</taxon>
        <taxon>eudicotyledons</taxon>
        <taxon>Gunneridae</taxon>
        <taxon>Pentapetalae</taxon>
        <taxon>asterids</taxon>
        <taxon>lamiids</taxon>
        <taxon>Lamiales</taxon>
        <taxon>Pedaliaceae</taxon>
        <taxon>Sesamum</taxon>
    </lineage>
</organism>